<accession>A0AAP0GKY3</accession>
<feature type="transmembrane region" description="Helical" evidence="2">
    <location>
        <begin position="684"/>
        <end position="706"/>
    </location>
</feature>
<keyword evidence="5" id="KW-1185">Reference proteome</keyword>
<dbReference type="CDD" id="cd16024">
    <property type="entry name" value="GPI_EPT_2"/>
    <property type="match status" value="1"/>
</dbReference>
<name>A0AAP0GKY3_9ASTR</name>
<evidence type="ECO:0000256" key="1">
    <source>
        <dbReference type="ARBA" id="ARBA00023180"/>
    </source>
</evidence>
<feature type="transmembrane region" description="Helical" evidence="2">
    <location>
        <begin position="618"/>
        <end position="635"/>
    </location>
</feature>
<feature type="transmembrane region" description="Helical" evidence="2">
    <location>
        <begin position="644"/>
        <end position="664"/>
    </location>
</feature>
<feature type="domain" description="GPI ethanolamine phosphate transferase 2 C-terminal" evidence="3">
    <location>
        <begin position="778"/>
        <end position="922"/>
    </location>
</feature>
<keyword evidence="1" id="KW-0325">Glycoprotein</keyword>
<feature type="domain" description="GPI ethanolamine phosphate transferase 2 C-terminal" evidence="3">
    <location>
        <begin position="520"/>
        <end position="634"/>
    </location>
</feature>
<evidence type="ECO:0000259" key="3">
    <source>
        <dbReference type="Pfam" id="PF19316"/>
    </source>
</evidence>
<dbReference type="AlphaFoldDB" id="A0AAP0GKY3"/>
<feature type="transmembrane region" description="Helical" evidence="2">
    <location>
        <begin position="571"/>
        <end position="588"/>
    </location>
</feature>
<organism evidence="4 5">
    <name type="scientific">Deinandra increscens subsp. villosa</name>
    <dbReference type="NCBI Taxonomy" id="3103831"/>
    <lineage>
        <taxon>Eukaryota</taxon>
        <taxon>Viridiplantae</taxon>
        <taxon>Streptophyta</taxon>
        <taxon>Embryophyta</taxon>
        <taxon>Tracheophyta</taxon>
        <taxon>Spermatophyta</taxon>
        <taxon>Magnoliopsida</taxon>
        <taxon>eudicotyledons</taxon>
        <taxon>Gunneridae</taxon>
        <taxon>Pentapetalae</taxon>
        <taxon>asterids</taxon>
        <taxon>campanulids</taxon>
        <taxon>Asterales</taxon>
        <taxon>Asteraceae</taxon>
        <taxon>Asteroideae</taxon>
        <taxon>Heliantheae alliance</taxon>
        <taxon>Madieae</taxon>
        <taxon>Madiinae</taxon>
        <taxon>Deinandra</taxon>
    </lineage>
</organism>
<dbReference type="Pfam" id="PF19316">
    <property type="entry name" value="PIGO_PIGG"/>
    <property type="match status" value="2"/>
</dbReference>
<dbReference type="InterPro" id="IPR045687">
    <property type="entry name" value="PIGG/GPI7_C"/>
</dbReference>
<gene>
    <name evidence="4" type="ORF">SSX86_028931</name>
</gene>
<feature type="transmembrane region" description="Helical" evidence="2">
    <location>
        <begin position="814"/>
        <end position="838"/>
    </location>
</feature>
<protein>
    <recommendedName>
        <fullName evidence="3">GPI ethanolamine phosphate transferase 2 C-terminal domain-containing protein</fullName>
    </recommendedName>
</protein>
<proteinExistence type="predicted"/>
<dbReference type="InterPro" id="IPR039527">
    <property type="entry name" value="PIGG/GPI7"/>
</dbReference>
<feature type="transmembrane region" description="Helical" evidence="2">
    <location>
        <begin position="743"/>
        <end position="761"/>
    </location>
</feature>
<keyword evidence="2" id="KW-0472">Membrane</keyword>
<dbReference type="PANTHER" id="PTHR23072">
    <property type="entry name" value="PHOSPHATIDYLINOSITOL GLYCAN-RELATED"/>
    <property type="match status" value="1"/>
</dbReference>
<dbReference type="GO" id="GO:0006506">
    <property type="term" value="P:GPI anchor biosynthetic process"/>
    <property type="evidence" value="ECO:0007669"/>
    <property type="project" value="InterPro"/>
</dbReference>
<dbReference type="GO" id="GO:0005789">
    <property type="term" value="C:endoplasmic reticulum membrane"/>
    <property type="evidence" value="ECO:0007669"/>
    <property type="project" value="TreeGrafter"/>
</dbReference>
<feature type="transmembrane region" description="Helical" evidence="2">
    <location>
        <begin position="899"/>
        <end position="930"/>
    </location>
</feature>
<dbReference type="PANTHER" id="PTHR23072:SF0">
    <property type="entry name" value="GPI ETHANOLAMINE PHOSPHATE TRANSFERASE 2"/>
    <property type="match status" value="1"/>
</dbReference>
<dbReference type="InterPro" id="IPR037674">
    <property type="entry name" value="PIG-G_N"/>
</dbReference>
<dbReference type="EMBL" id="JBCNJP010000027">
    <property type="protein sequence ID" value="KAK9052302.1"/>
    <property type="molecule type" value="Genomic_DNA"/>
</dbReference>
<comment type="caution">
    <text evidence="4">The sequence shown here is derived from an EMBL/GenBank/DDBJ whole genome shotgun (WGS) entry which is preliminary data.</text>
</comment>
<dbReference type="Gene3D" id="3.40.720.10">
    <property type="entry name" value="Alkaline Phosphatase, subunit A"/>
    <property type="match status" value="1"/>
</dbReference>
<dbReference type="InterPro" id="IPR017850">
    <property type="entry name" value="Alkaline_phosphatase_core_sf"/>
</dbReference>
<dbReference type="SUPFAM" id="SSF53649">
    <property type="entry name" value="Alkaline phosphatase-like"/>
    <property type="match status" value="1"/>
</dbReference>
<evidence type="ECO:0000313" key="5">
    <source>
        <dbReference type="Proteomes" id="UP001408789"/>
    </source>
</evidence>
<keyword evidence="2" id="KW-0812">Transmembrane</keyword>
<dbReference type="Proteomes" id="UP001408789">
    <property type="component" value="Unassembled WGS sequence"/>
</dbReference>
<sequence>MGSLTCANFTLLTALAILLQITGLSLFVFGFFPIKPALSGVSGPESFRPPSCDSTEAQNHTDLHPDQLKSLYQKLSEIPPSYDRLILMVIDGLPAEFVLGRDDQPPSKILKDSMPYTQSLLANKMALGYHAKAAPPTVTLPRLKAMTTGSIGGFLDVLFNFNTQALLEDNIIGQLFRIGWKMVMLGDETWLKLFPGLFTRHDGVSSFFVKDTVQVDHNVSRHLSYELYHSDWNLLLLRVNLIVARQLYIASTLEFSTISFQILHYLGLDHVGHLGGRNSVMMGPKLQEMDDIIKLIHSSTIKSQERDHTRTLLVVVSDHGMQGNGNHGGSSYEETDSLALFIGPGISHVSATYDTISQVDITPTLALLFGVPIPKNNAGYLIADLFHPIGDHQLLRAMELNSWQLLRLLQAKATDSTCGSLKDESSSLYLDAAALHGSWKSKNVLRSASNNDLKSTVLAYNEFLRTASNQLSRRATDKPIGLLALGVMTMLLSCVMFLGLLFKLGQEFYPNIQTHKFHLPEALVGGIIVIIVLSMGSSSLVEEEQYLWHFMTSTFFLVLLHKTIKSATGNVTSQLFLVAVILISGRILKGWHQGGVNWTHLPDISKSLEICGSPCIKPLQIISMFLVISLCLYTLSSLRSRGNIVILIGLSYLSTGLLVLRYVIKYQGDGSGTSGNDAILAVQLIYGIIITSVTVTVIASPWFMYFQSKDLVLVIKDSLYLSGTTYMFGWCLLQHLLQQPVNSMVISLILVQIIATIYHASRGGSDVKQWVEIAAIYYLGMAGHFSLGNTNTLATIDVAGAFIGISSHSTVLSGVIMFVITYASPMLALLGLVMSISVRANNTILKIHEVNTGEVLKTILGFPCLVPLGLNSVLLVAYTIILLVMRNHLFIWTVFSPKYIYVVVTTICVLVGVLIVASTVTYIILTAVFLRKKSAS</sequence>
<feature type="transmembrane region" description="Helical" evidence="2">
    <location>
        <begin position="480"/>
        <end position="502"/>
    </location>
</feature>
<feature type="transmembrane region" description="Helical" evidence="2">
    <location>
        <begin position="773"/>
        <end position="794"/>
    </location>
</feature>
<reference evidence="4 5" key="1">
    <citation type="submission" date="2024-04" db="EMBL/GenBank/DDBJ databases">
        <title>The reference genome of an endangered Asteraceae, Deinandra increscens subsp. villosa, native to the Central Coast of California.</title>
        <authorList>
            <person name="Guilliams M."/>
            <person name="Hasenstab-Lehman K."/>
            <person name="Meyer R."/>
            <person name="Mcevoy S."/>
        </authorList>
    </citation>
    <scope>NUCLEOTIDE SEQUENCE [LARGE SCALE GENOMIC DNA]</scope>
    <source>
        <tissue evidence="4">Leaf</tissue>
    </source>
</reference>
<evidence type="ECO:0000313" key="4">
    <source>
        <dbReference type="EMBL" id="KAK9052302.1"/>
    </source>
</evidence>
<dbReference type="GO" id="GO:0051267">
    <property type="term" value="F:CP2 mannose-ethanolamine phosphotransferase activity"/>
    <property type="evidence" value="ECO:0007669"/>
    <property type="project" value="TreeGrafter"/>
</dbReference>
<feature type="transmembrane region" description="Helical" evidence="2">
    <location>
        <begin position="859"/>
        <end position="884"/>
    </location>
</feature>
<keyword evidence="2" id="KW-1133">Transmembrane helix</keyword>
<feature type="transmembrane region" description="Helical" evidence="2">
    <location>
        <begin position="718"/>
        <end position="737"/>
    </location>
</feature>
<evidence type="ECO:0000256" key="2">
    <source>
        <dbReference type="SAM" id="Phobius"/>
    </source>
</evidence>
<feature type="transmembrane region" description="Helical" evidence="2">
    <location>
        <begin position="522"/>
        <end position="540"/>
    </location>
</feature>